<feature type="transmembrane region" description="Helical" evidence="8">
    <location>
        <begin position="161"/>
        <end position="183"/>
    </location>
</feature>
<evidence type="ECO:0000256" key="5">
    <source>
        <dbReference type="ARBA" id="ARBA00022989"/>
    </source>
</evidence>
<reference evidence="10" key="1">
    <citation type="submission" date="2016-02" db="EMBL/GenBank/DDBJ databases">
        <authorList>
            <person name="Holder M.E."/>
            <person name="Ajami N.J."/>
            <person name="Petrosino J.F."/>
        </authorList>
    </citation>
    <scope>NUCLEOTIDE SEQUENCE [LARGE SCALE GENOMIC DNA]</scope>
    <source>
        <strain evidence="10">CCUG 36733</strain>
    </source>
</reference>
<feature type="transmembrane region" description="Helical" evidence="8">
    <location>
        <begin position="315"/>
        <end position="338"/>
    </location>
</feature>
<comment type="similarity">
    <text evidence="2">Belongs to the polysaccharide synthase family.</text>
</comment>
<keyword evidence="6 8" id="KW-0472">Membrane</keyword>
<evidence type="ECO:0000256" key="3">
    <source>
        <dbReference type="ARBA" id="ARBA00022475"/>
    </source>
</evidence>
<dbReference type="Pfam" id="PF13440">
    <property type="entry name" value="Polysacc_synt_3"/>
    <property type="match status" value="1"/>
</dbReference>
<name>A0A0X8JGT5_ACTRD</name>
<evidence type="ECO:0008006" key="11">
    <source>
        <dbReference type="Google" id="ProtNLM"/>
    </source>
</evidence>
<dbReference type="Proteomes" id="UP000065220">
    <property type="component" value="Chromosome"/>
</dbReference>
<keyword evidence="3" id="KW-1003">Cell membrane</keyword>
<evidence type="ECO:0000313" key="10">
    <source>
        <dbReference type="Proteomes" id="UP000065220"/>
    </source>
</evidence>
<dbReference type="CDD" id="cd13127">
    <property type="entry name" value="MATE_tuaB_like"/>
    <property type="match status" value="1"/>
</dbReference>
<keyword evidence="10" id="KW-1185">Reference proteome</keyword>
<proteinExistence type="inferred from homology"/>
<dbReference type="KEGG" id="ard:AXF14_02890"/>
<keyword evidence="5 8" id="KW-1133">Transmembrane helix</keyword>
<evidence type="ECO:0000256" key="6">
    <source>
        <dbReference type="ARBA" id="ARBA00023136"/>
    </source>
</evidence>
<feature type="transmembrane region" description="Helical" evidence="8">
    <location>
        <begin position="377"/>
        <end position="395"/>
    </location>
</feature>
<feature type="region of interest" description="Disordered" evidence="7">
    <location>
        <begin position="1"/>
        <end position="21"/>
    </location>
</feature>
<feature type="transmembrane region" description="Helical" evidence="8">
    <location>
        <begin position="401"/>
        <end position="423"/>
    </location>
</feature>
<evidence type="ECO:0000256" key="1">
    <source>
        <dbReference type="ARBA" id="ARBA00004651"/>
    </source>
</evidence>
<comment type="subcellular location">
    <subcellularLocation>
        <location evidence="1">Cell membrane</location>
        <topology evidence="1">Multi-pass membrane protein</topology>
    </subcellularLocation>
</comment>
<accession>A0A0X8JGT5</accession>
<organism evidence="9 10">
    <name type="scientific">Actinomyces radicidentis</name>
    <dbReference type="NCBI Taxonomy" id="111015"/>
    <lineage>
        <taxon>Bacteria</taxon>
        <taxon>Bacillati</taxon>
        <taxon>Actinomycetota</taxon>
        <taxon>Actinomycetes</taxon>
        <taxon>Actinomycetales</taxon>
        <taxon>Actinomycetaceae</taxon>
        <taxon>Actinomyces</taxon>
    </lineage>
</organism>
<dbReference type="AlphaFoldDB" id="A0A0X8JGT5"/>
<dbReference type="PANTHER" id="PTHR30250">
    <property type="entry name" value="PST FAMILY PREDICTED COLANIC ACID TRANSPORTER"/>
    <property type="match status" value="1"/>
</dbReference>
<feature type="transmembrane region" description="Helical" evidence="8">
    <location>
        <begin position="60"/>
        <end position="80"/>
    </location>
</feature>
<dbReference type="InterPro" id="IPR050833">
    <property type="entry name" value="Poly_Biosynth_Transport"/>
</dbReference>
<gene>
    <name evidence="9" type="ORF">AXF14_02890</name>
</gene>
<keyword evidence="4 8" id="KW-0812">Transmembrane</keyword>
<evidence type="ECO:0000256" key="2">
    <source>
        <dbReference type="ARBA" id="ARBA00007430"/>
    </source>
</evidence>
<evidence type="ECO:0000256" key="8">
    <source>
        <dbReference type="SAM" id="Phobius"/>
    </source>
</evidence>
<dbReference type="PANTHER" id="PTHR30250:SF10">
    <property type="entry name" value="LIPOPOLYSACCHARIDE BIOSYNTHESIS PROTEIN WZXC"/>
    <property type="match status" value="1"/>
</dbReference>
<evidence type="ECO:0000256" key="7">
    <source>
        <dbReference type="SAM" id="MobiDB-lite"/>
    </source>
</evidence>
<feature type="transmembrane region" description="Helical" evidence="8">
    <location>
        <begin position="189"/>
        <end position="214"/>
    </location>
</feature>
<feature type="transmembrane region" description="Helical" evidence="8">
    <location>
        <begin position="462"/>
        <end position="485"/>
    </location>
</feature>
<dbReference type="STRING" id="111015.AXF14_02890"/>
<evidence type="ECO:0000256" key="4">
    <source>
        <dbReference type="ARBA" id="ARBA00022692"/>
    </source>
</evidence>
<dbReference type="EMBL" id="CP014228">
    <property type="protein sequence ID" value="AMD88391.1"/>
    <property type="molecule type" value="Genomic_DNA"/>
</dbReference>
<feature type="transmembrane region" description="Helical" evidence="8">
    <location>
        <begin position="101"/>
        <end position="123"/>
    </location>
</feature>
<feature type="transmembrane region" description="Helical" evidence="8">
    <location>
        <begin position="129"/>
        <end position="149"/>
    </location>
</feature>
<dbReference type="GO" id="GO:0005886">
    <property type="term" value="C:plasma membrane"/>
    <property type="evidence" value="ECO:0007669"/>
    <property type="project" value="UniProtKB-SubCell"/>
</dbReference>
<feature type="transmembrane region" description="Helical" evidence="8">
    <location>
        <begin position="344"/>
        <end position="365"/>
    </location>
</feature>
<feature type="transmembrane region" description="Helical" evidence="8">
    <location>
        <begin position="435"/>
        <end position="456"/>
    </location>
</feature>
<protein>
    <recommendedName>
        <fullName evidence="11">Lipopolysaccharide biosynthesis protein</fullName>
    </recommendedName>
</protein>
<sequence>MTDDLGTGSAGADAATEEGSHNLGKRAARAAGQTIWTQGLRILVQLGNVVVLARLLDDHAYGVVGMVTAIVGVATIFQDFGLSTAAIQGKHLTRGQRSNLWWINSGAGLVLMLITLAISPLLAGFYHEPAVAGVSMAIAPTFLMAGMVNQYRADLTRGLQVGKLLTIDLVASILALVAGAITAAWDWSYWALVVQRVVTALFPLIALPIAAGWLPRWYDRRQSMRALLSFGVSMAGTQVVAYLASNLDAILMGRFFGANTLGLYNRAVQTLRTPLNQFRPQVTSLGLSVMAKLQDDDERALAYLRRGQLGLGYPVFLLMGLVVAAAPAVVRVVLGAHWIAAVPYMRLVAIGEGLSTLATVGGWIYTSRGLGRAYLRYTMLSALIRMASIIVGAQFGALGVAYAYVVSPIILWPVSILLAGRAGNLHTTPLVWNGLRIFAVSAVATGITWAVCGVAAGLPDVVVCLLACVVMVAAMALLALVLPFVRHDMKDLGTMVRMMVKR</sequence>
<evidence type="ECO:0000313" key="9">
    <source>
        <dbReference type="EMBL" id="AMD88391.1"/>
    </source>
</evidence>